<dbReference type="FunFam" id="3.20.20.450:FF:000001">
    <property type="entry name" value="Cyclic di-GMP phosphodiesterase yahA"/>
    <property type="match status" value="1"/>
</dbReference>
<dbReference type="SUPFAM" id="SSF141868">
    <property type="entry name" value="EAL domain-like"/>
    <property type="match status" value="1"/>
</dbReference>
<dbReference type="Pfam" id="PF00989">
    <property type="entry name" value="PAS"/>
    <property type="match status" value="1"/>
</dbReference>
<evidence type="ECO:0000259" key="3">
    <source>
        <dbReference type="PROSITE" id="PS50113"/>
    </source>
</evidence>
<dbReference type="AlphaFoldDB" id="A0A1G5GMG1"/>
<dbReference type="PANTHER" id="PTHR44757">
    <property type="entry name" value="DIGUANYLATE CYCLASE DGCP"/>
    <property type="match status" value="1"/>
</dbReference>
<dbReference type="CDD" id="cd01949">
    <property type="entry name" value="GGDEF"/>
    <property type="match status" value="1"/>
</dbReference>
<dbReference type="SMART" id="SM00267">
    <property type="entry name" value="GGDEF"/>
    <property type="match status" value="1"/>
</dbReference>
<dbReference type="InterPro" id="IPR029787">
    <property type="entry name" value="Nucleotide_cyclase"/>
</dbReference>
<dbReference type="STRING" id="1120976.SAMN03080606_01743"/>
<dbReference type="InterPro" id="IPR035965">
    <property type="entry name" value="PAS-like_dom_sf"/>
</dbReference>
<evidence type="ECO:0000259" key="2">
    <source>
        <dbReference type="PROSITE" id="PS50112"/>
    </source>
</evidence>
<dbReference type="CDD" id="cd01948">
    <property type="entry name" value="EAL"/>
    <property type="match status" value="1"/>
</dbReference>
<dbReference type="GO" id="GO:0006355">
    <property type="term" value="P:regulation of DNA-templated transcription"/>
    <property type="evidence" value="ECO:0007669"/>
    <property type="project" value="InterPro"/>
</dbReference>
<feature type="transmembrane region" description="Helical" evidence="1">
    <location>
        <begin position="72"/>
        <end position="89"/>
    </location>
</feature>
<protein>
    <submittedName>
        <fullName evidence="6">PAS domain S-box-containing protein/diguanylate cyclase (GGDEF) domain-containing protein</fullName>
    </submittedName>
</protein>
<keyword evidence="1" id="KW-1133">Transmembrane helix</keyword>
<dbReference type="NCBIfam" id="TIGR00229">
    <property type="entry name" value="sensory_box"/>
    <property type="match status" value="1"/>
</dbReference>
<dbReference type="RefSeq" id="WP_176758936.1">
    <property type="nucleotide sequence ID" value="NZ_FMUS01000009.1"/>
</dbReference>
<evidence type="ECO:0000313" key="6">
    <source>
        <dbReference type="EMBL" id="SCY52400.1"/>
    </source>
</evidence>
<dbReference type="InterPro" id="IPR000014">
    <property type="entry name" value="PAS"/>
</dbReference>
<dbReference type="InterPro" id="IPR052155">
    <property type="entry name" value="Biofilm_reg_signaling"/>
</dbReference>
<name>A0A1G5GMG1_9FIRM</name>
<reference evidence="6 7" key="1">
    <citation type="submission" date="2016-10" db="EMBL/GenBank/DDBJ databases">
        <authorList>
            <person name="de Groot N.N."/>
        </authorList>
    </citation>
    <scope>NUCLEOTIDE SEQUENCE [LARGE SCALE GENOMIC DNA]</scope>
    <source>
        <strain evidence="6 7">DSM 18978</strain>
    </source>
</reference>
<dbReference type="InterPro" id="IPR043128">
    <property type="entry name" value="Rev_trsase/Diguanyl_cyclase"/>
</dbReference>
<dbReference type="PROSITE" id="PS50113">
    <property type="entry name" value="PAC"/>
    <property type="match status" value="1"/>
</dbReference>
<dbReference type="InterPro" id="IPR000700">
    <property type="entry name" value="PAS-assoc_C"/>
</dbReference>
<keyword evidence="1" id="KW-0472">Membrane</keyword>
<dbReference type="Pfam" id="PF00990">
    <property type="entry name" value="GGDEF"/>
    <property type="match status" value="1"/>
</dbReference>
<dbReference type="Pfam" id="PF00563">
    <property type="entry name" value="EAL"/>
    <property type="match status" value="1"/>
</dbReference>
<feature type="domain" description="PAC" evidence="3">
    <location>
        <begin position="201"/>
        <end position="253"/>
    </location>
</feature>
<dbReference type="SMART" id="SM00052">
    <property type="entry name" value="EAL"/>
    <property type="match status" value="1"/>
</dbReference>
<sequence>MVMYKPLASILEKRNKDIAYYIEKPNRMNPREESFYIAIIYSFFGLVWILLSDTLLNFLIKDPVLYRQIQTYKGWMYVIITTLLIYWLVRSRMSLIQKALKVIFTSYEELSTTFEELIAIEEELRYQKNFTENIIKDAPVIIAIWDNEGRIKSINPFAQELFGYTEEEVFNKCWLDIYIPEENRFKMESIIKRIKRDKELKNHESQFITKDGKILDILWNSNVLNISDLKDYEIISVGTNITERKADEERFRRLAYYDSLTGLPNRLLFEKEINKLINQKNTKFMIAYIDCDNFKYINDTLGHHVGNEFLKYIGICLEEEISHSSIVARFGGDEFAILFREKETFDILNKIESIKTRIGTTWSIHNYHFFISLSIGIAIYPQDGADATQLFKNADIAMYEAKKTCKNSVAFYNNEMQSNNIKHVQIANQLQYAIENNEFRLYYQPKFRLDTEKIYGMEALIRWFQPEKGFISPDEFIPLSEETGQIFNIERWVIKTALIQKKELEERGFIDMEISINLSSKTLTSDVNFMELDKLFSSFNIDYSKITIEITETAIIADVNSAIERLKVLKTRGLKIALDDFGTGYSSLTYLKNLPIDIIKLDRNFVKSIEDNTRDAVIIKSILSMAQDLNYKVVAEGIETKEQLDYLRKHHCEGGQGYLFSKPIPMEEVYDILSK</sequence>
<dbReference type="InterPro" id="IPR013767">
    <property type="entry name" value="PAS_fold"/>
</dbReference>
<keyword evidence="1" id="KW-0812">Transmembrane</keyword>
<feature type="transmembrane region" description="Helical" evidence="1">
    <location>
        <begin position="35"/>
        <end position="60"/>
    </location>
</feature>
<dbReference type="PROSITE" id="PS50883">
    <property type="entry name" value="EAL"/>
    <property type="match status" value="1"/>
</dbReference>
<dbReference type="InterPro" id="IPR001633">
    <property type="entry name" value="EAL_dom"/>
</dbReference>
<keyword evidence="7" id="KW-1185">Reference proteome</keyword>
<dbReference type="PROSITE" id="PS50112">
    <property type="entry name" value="PAS"/>
    <property type="match status" value="1"/>
</dbReference>
<accession>A0A1G5GMG1</accession>
<gene>
    <name evidence="6" type="ORF">SAMN03080606_01743</name>
</gene>
<dbReference type="Gene3D" id="3.20.20.450">
    <property type="entry name" value="EAL domain"/>
    <property type="match status" value="1"/>
</dbReference>
<dbReference type="Proteomes" id="UP000198636">
    <property type="component" value="Unassembled WGS sequence"/>
</dbReference>
<dbReference type="InterPro" id="IPR035919">
    <property type="entry name" value="EAL_sf"/>
</dbReference>
<evidence type="ECO:0000256" key="1">
    <source>
        <dbReference type="SAM" id="Phobius"/>
    </source>
</evidence>
<feature type="domain" description="PAS" evidence="2">
    <location>
        <begin position="127"/>
        <end position="198"/>
    </location>
</feature>
<dbReference type="InterPro" id="IPR000160">
    <property type="entry name" value="GGDEF_dom"/>
</dbReference>
<organism evidence="6 7">
    <name type="scientific">Alkaliphilus peptidifermentans DSM 18978</name>
    <dbReference type="NCBI Taxonomy" id="1120976"/>
    <lineage>
        <taxon>Bacteria</taxon>
        <taxon>Bacillati</taxon>
        <taxon>Bacillota</taxon>
        <taxon>Clostridia</taxon>
        <taxon>Peptostreptococcales</taxon>
        <taxon>Natronincolaceae</taxon>
        <taxon>Alkaliphilus</taxon>
    </lineage>
</organism>
<dbReference type="Gene3D" id="3.30.450.20">
    <property type="entry name" value="PAS domain"/>
    <property type="match status" value="1"/>
</dbReference>
<dbReference type="PROSITE" id="PS50887">
    <property type="entry name" value="GGDEF"/>
    <property type="match status" value="1"/>
</dbReference>
<dbReference type="SMART" id="SM00091">
    <property type="entry name" value="PAS"/>
    <property type="match status" value="1"/>
</dbReference>
<dbReference type="CDD" id="cd00130">
    <property type="entry name" value="PAS"/>
    <property type="match status" value="1"/>
</dbReference>
<evidence type="ECO:0000313" key="7">
    <source>
        <dbReference type="Proteomes" id="UP000198636"/>
    </source>
</evidence>
<dbReference type="NCBIfam" id="TIGR00254">
    <property type="entry name" value="GGDEF"/>
    <property type="match status" value="1"/>
</dbReference>
<evidence type="ECO:0000259" key="5">
    <source>
        <dbReference type="PROSITE" id="PS50887"/>
    </source>
</evidence>
<feature type="domain" description="EAL" evidence="4">
    <location>
        <begin position="423"/>
        <end position="675"/>
    </location>
</feature>
<dbReference type="EMBL" id="FMUS01000009">
    <property type="protein sequence ID" value="SCY52400.1"/>
    <property type="molecule type" value="Genomic_DNA"/>
</dbReference>
<dbReference type="PANTHER" id="PTHR44757:SF2">
    <property type="entry name" value="BIOFILM ARCHITECTURE MAINTENANCE PROTEIN MBAA"/>
    <property type="match status" value="1"/>
</dbReference>
<feature type="domain" description="GGDEF" evidence="5">
    <location>
        <begin position="282"/>
        <end position="414"/>
    </location>
</feature>
<evidence type="ECO:0000259" key="4">
    <source>
        <dbReference type="PROSITE" id="PS50883"/>
    </source>
</evidence>
<dbReference type="SUPFAM" id="SSF55073">
    <property type="entry name" value="Nucleotide cyclase"/>
    <property type="match status" value="1"/>
</dbReference>
<dbReference type="SUPFAM" id="SSF55785">
    <property type="entry name" value="PYP-like sensor domain (PAS domain)"/>
    <property type="match status" value="1"/>
</dbReference>
<proteinExistence type="predicted"/>
<dbReference type="Gene3D" id="3.30.70.270">
    <property type="match status" value="1"/>
</dbReference>